<dbReference type="InterPro" id="IPR035979">
    <property type="entry name" value="RBD_domain_sf"/>
</dbReference>
<dbReference type="CDD" id="cd00590">
    <property type="entry name" value="RRM_SF"/>
    <property type="match status" value="1"/>
</dbReference>
<feature type="compositionally biased region" description="Polar residues" evidence="1">
    <location>
        <begin position="1"/>
        <end position="13"/>
    </location>
</feature>
<dbReference type="Proteomes" id="UP001470230">
    <property type="component" value="Unassembled WGS sequence"/>
</dbReference>
<evidence type="ECO:0000313" key="2">
    <source>
        <dbReference type="EMBL" id="KAK8894203.1"/>
    </source>
</evidence>
<dbReference type="InterPro" id="IPR012677">
    <property type="entry name" value="Nucleotide-bd_a/b_plait_sf"/>
</dbReference>
<accession>A0ABR2KSU1</accession>
<sequence>MTESNLNQPISKVQNKKDKNMNPPQELDPSRYVVLHSVLEMTDPAHNIKASAAPIAQKDVQGYLIALTFDIVDYSSYELYSYVEETLKTEVEDLSIFRSPITNKPTGLVVVQLVEDVNTSRLKKLTEQTFKGRPVQVRLFSNELKFAQFLNNNVEEKLRQVYLPLKQATPIVFVQNFVGNDDDLTNLFGKCGKINLIRMSHIKKCIFYTIYYDKEVATRLACRTLNGFVVGKCEMIVTALYPRASERCFGVSNCDAPDELRVQIQNFGNIEKMKQSKDGTFYFLMETLNSSRYACTLINSRKIGTHRVFTFFVEYEQFDKRIK</sequence>
<organism evidence="2 3">
    <name type="scientific">Tritrichomonas musculus</name>
    <dbReference type="NCBI Taxonomy" id="1915356"/>
    <lineage>
        <taxon>Eukaryota</taxon>
        <taxon>Metamonada</taxon>
        <taxon>Parabasalia</taxon>
        <taxon>Tritrichomonadida</taxon>
        <taxon>Tritrichomonadidae</taxon>
        <taxon>Tritrichomonas</taxon>
    </lineage>
</organism>
<evidence type="ECO:0000256" key="1">
    <source>
        <dbReference type="SAM" id="MobiDB-lite"/>
    </source>
</evidence>
<keyword evidence="3" id="KW-1185">Reference proteome</keyword>
<dbReference type="SUPFAM" id="SSF54928">
    <property type="entry name" value="RNA-binding domain, RBD"/>
    <property type="match status" value="1"/>
</dbReference>
<comment type="caution">
    <text evidence="2">The sequence shown here is derived from an EMBL/GenBank/DDBJ whole genome shotgun (WGS) entry which is preliminary data.</text>
</comment>
<reference evidence="2 3" key="1">
    <citation type="submission" date="2024-04" db="EMBL/GenBank/DDBJ databases">
        <title>Tritrichomonas musculus Genome.</title>
        <authorList>
            <person name="Alves-Ferreira E."/>
            <person name="Grigg M."/>
            <person name="Lorenzi H."/>
            <person name="Galac M."/>
        </authorList>
    </citation>
    <scope>NUCLEOTIDE SEQUENCE [LARGE SCALE GENOMIC DNA]</scope>
    <source>
        <strain evidence="2 3">EAF2021</strain>
    </source>
</reference>
<name>A0ABR2KSU1_9EUKA</name>
<evidence type="ECO:0000313" key="3">
    <source>
        <dbReference type="Proteomes" id="UP001470230"/>
    </source>
</evidence>
<dbReference type="EMBL" id="JAPFFF010000003">
    <property type="protein sequence ID" value="KAK8894203.1"/>
    <property type="molecule type" value="Genomic_DNA"/>
</dbReference>
<evidence type="ECO:0008006" key="4">
    <source>
        <dbReference type="Google" id="ProtNLM"/>
    </source>
</evidence>
<gene>
    <name evidence="2" type="ORF">M9Y10_022636</name>
</gene>
<feature type="region of interest" description="Disordered" evidence="1">
    <location>
        <begin position="1"/>
        <end position="27"/>
    </location>
</feature>
<proteinExistence type="predicted"/>
<dbReference type="Gene3D" id="3.30.70.330">
    <property type="match status" value="1"/>
</dbReference>
<protein>
    <recommendedName>
        <fullName evidence="4">RRM domain-containing protein</fullName>
    </recommendedName>
</protein>